<organism evidence="2 3">
    <name type="scientific">Streptomyces alboflavus</name>
    <dbReference type="NCBI Taxonomy" id="67267"/>
    <lineage>
        <taxon>Bacteria</taxon>
        <taxon>Bacillati</taxon>
        <taxon>Actinomycetota</taxon>
        <taxon>Actinomycetes</taxon>
        <taxon>Kitasatosporales</taxon>
        <taxon>Streptomycetaceae</taxon>
        <taxon>Streptomyces</taxon>
    </lineage>
</organism>
<proteinExistence type="predicted"/>
<protein>
    <submittedName>
        <fullName evidence="2">Antitermination regulator</fullName>
    </submittedName>
</protein>
<evidence type="ECO:0000256" key="1">
    <source>
        <dbReference type="SAM" id="MobiDB-lite"/>
    </source>
</evidence>
<accession>A0A1Z1WRT6</accession>
<feature type="region of interest" description="Disordered" evidence="1">
    <location>
        <begin position="58"/>
        <end position="87"/>
    </location>
</feature>
<evidence type="ECO:0000313" key="2">
    <source>
        <dbReference type="EMBL" id="ARX89171.1"/>
    </source>
</evidence>
<keyword evidence="3" id="KW-1185">Reference proteome</keyword>
<dbReference type="Proteomes" id="UP000195880">
    <property type="component" value="Chromosome"/>
</dbReference>
<gene>
    <name evidence="2" type="ORF">SMD44_08658</name>
</gene>
<name>A0A1Z1WRT6_9ACTN</name>
<sequence length="141" mass="15512">MQVLEHGMLRLERHTGLSREFTDFFAFVQDSTTFVRPGRRGGAAVTVKDVAVAEIFDEDSRRHHPAGGQPRLPQRSPDGAGRCGARHGLLAPRTPPARLHPCAAHELEAVGEQVGHWLAWHRGTRVLDALEHLHTAAAALR</sequence>
<evidence type="ECO:0000313" key="3">
    <source>
        <dbReference type="Proteomes" id="UP000195880"/>
    </source>
</evidence>
<reference evidence="2 3" key="1">
    <citation type="submission" date="2017-05" db="EMBL/GenBank/DDBJ databases">
        <title>Streptomyces alboflavus Genome sequencing and assembly.</title>
        <authorList>
            <person name="Wang Y."/>
            <person name="Du B."/>
            <person name="Ding Y."/>
            <person name="Liu H."/>
            <person name="Hou Q."/>
            <person name="Liu K."/>
            <person name="Wang C."/>
            <person name="Yao L."/>
        </authorList>
    </citation>
    <scope>NUCLEOTIDE SEQUENCE [LARGE SCALE GENOMIC DNA]</scope>
    <source>
        <strain evidence="2 3">MDJK44</strain>
    </source>
</reference>
<dbReference type="EMBL" id="CP021748">
    <property type="protein sequence ID" value="ARX89171.1"/>
    <property type="molecule type" value="Genomic_DNA"/>
</dbReference>
<dbReference type="KEGG" id="salf:SMD44_08658"/>
<dbReference type="AlphaFoldDB" id="A0A1Z1WRT6"/>